<keyword evidence="7" id="KW-1185">Reference proteome</keyword>
<keyword evidence="4" id="KW-0812">Transmembrane</keyword>
<dbReference type="AlphaFoldDB" id="A0A1X7UPI3"/>
<dbReference type="PIRSF" id="PIRSF015921">
    <property type="entry name" value="FA_sphinglp_des"/>
    <property type="match status" value="1"/>
</dbReference>
<gene>
    <name evidence="6" type="primary">100634150</name>
</gene>
<dbReference type="GO" id="GO:0046872">
    <property type="term" value="F:metal ion binding"/>
    <property type="evidence" value="ECO:0007669"/>
    <property type="project" value="UniProtKB-KW"/>
</dbReference>
<dbReference type="PRINTS" id="PR00363">
    <property type="entry name" value="CYTOCHROMEB5"/>
</dbReference>
<reference evidence="7" key="1">
    <citation type="journal article" date="2010" name="Nature">
        <title>The Amphimedon queenslandica genome and the evolution of animal complexity.</title>
        <authorList>
            <person name="Srivastava M."/>
            <person name="Simakov O."/>
            <person name="Chapman J."/>
            <person name="Fahey B."/>
            <person name="Gauthier M.E."/>
            <person name="Mitros T."/>
            <person name="Richards G.S."/>
            <person name="Conaco C."/>
            <person name="Dacre M."/>
            <person name="Hellsten U."/>
            <person name="Larroux C."/>
            <person name="Putnam N.H."/>
            <person name="Stanke M."/>
            <person name="Adamska M."/>
            <person name="Darling A."/>
            <person name="Degnan S.M."/>
            <person name="Oakley T.H."/>
            <person name="Plachetzki D.C."/>
            <person name="Zhai Y."/>
            <person name="Adamski M."/>
            <person name="Calcino A."/>
            <person name="Cummins S.F."/>
            <person name="Goodstein D.M."/>
            <person name="Harris C."/>
            <person name="Jackson D.J."/>
            <person name="Leys S.P."/>
            <person name="Shu S."/>
            <person name="Woodcroft B.J."/>
            <person name="Vervoort M."/>
            <person name="Kosik K.S."/>
            <person name="Manning G."/>
            <person name="Degnan B.M."/>
            <person name="Rokhsar D.S."/>
        </authorList>
    </citation>
    <scope>NUCLEOTIDE SEQUENCE [LARGE SCALE GENOMIC DNA]</scope>
</reference>
<dbReference type="PANTHER" id="PTHR19353">
    <property type="entry name" value="FATTY ACID DESATURASE 2"/>
    <property type="match status" value="1"/>
</dbReference>
<dbReference type="PROSITE" id="PS50255">
    <property type="entry name" value="CYTOCHROME_B5_2"/>
    <property type="match status" value="1"/>
</dbReference>
<evidence type="ECO:0000256" key="2">
    <source>
        <dbReference type="ARBA" id="ARBA00022723"/>
    </source>
</evidence>
<dbReference type="PROSITE" id="PS00191">
    <property type="entry name" value="CYTOCHROME_B5_1"/>
    <property type="match status" value="1"/>
</dbReference>
<dbReference type="SUPFAM" id="SSF55856">
    <property type="entry name" value="Cytochrome b5-like heme/steroid binding domain"/>
    <property type="match status" value="1"/>
</dbReference>
<dbReference type="InterPro" id="IPR018506">
    <property type="entry name" value="Cyt_B5_heme-BS"/>
</dbReference>
<dbReference type="PANTHER" id="PTHR19353:SF19">
    <property type="entry name" value="DELTA(5) FATTY ACID DESATURASE C-RELATED"/>
    <property type="match status" value="1"/>
</dbReference>
<evidence type="ECO:0000256" key="3">
    <source>
        <dbReference type="ARBA" id="ARBA00023004"/>
    </source>
</evidence>
<dbReference type="GO" id="GO:0042759">
    <property type="term" value="P:long-chain fatty acid biosynthetic process"/>
    <property type="evidence" value="ECO:0007669"/>
    <property type="project" value="UniProtKB-ARBA"/>
</dbReference>
<name>A0A1X7UPI3_AMPQE</name>
<dbReference type="EnsemblMetazoa" id="Aqu2.1.29322_001">
    <property type="protein sequence ID" value="Aqu2.1.29322_001"/>
    <property type="gene ID" value="Aqu2.1.29322"/>
</dbReference>
<dbReference type="SMART" id="SM01117">
    <property type="entry name" value="Cyt-b5"/>
    <property type="match status" value="1"/>
</dbReference>
<dbReference type="InterPro" id="IPR001199">
    <property type="entry name" value="Cyt_B5-like_heme/steroid-bd"/>
</dbReference>
<dbReference type="CDD" id="cd03506">
    <property type="entry name" value="Delta6-FADS-like"/>
    <property type="match status" value="1"/>
</dbReference>
<dbReference type="EnsemblMetazoa" id="XM_011406158.2">
    <property type="protein sequence ID" value="XP_011404460.2"/>
    <property type="gene ID" value="LOC100634150"/>
</dbReference>
<dbReference type="Pfam" id="PF00487">
    <property type="entry name" value="FA_desaturase"/>
    <property type="match status" value="1"/>
</dbReference>
<organism evidence="6">
    <name type="scientific">Amphimedon queenslandica</name>
    <name type="common">Sponge</name>
    <dbReference type="NCBI Taxonomy" id="400682"/>
    <lineage>
        <taxon>Eukaryota</taxon>
        <taxon>Metazoa</taxon>
        <taxon>Porifera</taxon>
        <taxon>Demospongiae</taxon>
        <taxon>Heteroscleromorpha</taxon>
        <taxon>Haplosclerida</taxon>
        <taxon>Niphatidae</taxon>
        <taxon>Amphimedon</taxon>
    </lineage>
</organism>
<dbReference type="KEGG" id="aqu:100634150"/>
<dbReference type="GO" id="GO:0016717">
    <property type="term" value="F:oxidoreductase activity, acting on paired donors, with oxidation of a pair of donors resulting in the reduction of molecular oxygen to two molecules of water"/>
    <property type="evidence" value="ECO:0007669"/>
    <property type="project" value="TreeGrafter"/>
</dbReference>
<accession>A0A1X7UPI3</accession>
<keyword evidence="2" id="KW-0479">Metal-binding</keyword>
<feature type="domain" description="Cytochrome b5 heme-binding" evidence="5">
    <location>
        <begin position="13"/>
        <end position="89"/>
    </location>
</feature>
<evidence type="ECO:0000256" key="1">
    <source>
        <dbReference type="ARBA" id="ARBA00022617"/>
    </source>
</evidence>
<feature type="transmembrane region" description="Helical" evidence="4">
    <location>
        <begin position="188"/>
        <end position="208"/>
    </location>
</feature>
<dbReference type="GO" id="GO:0006636">
    <property type="term" value="P:unsaturated fatty acid biosynthetic process"/>
    <property type="evidence" value="ECO:0007669"/>
    <property type="project" value="UniProtKB-ARBA"/>
</dbReference>
<keyword evidence="4" id="KW-0472">Membrane</keyword>
<keyword evidence="4" id="KW-1133">Transmembrane helix</keyword>
<dbReference type="InterPro" id="IPR012171">
    <property type="entry name" value="Fatty_acid_desaturase"/>
</dbReference>
<protein>
    <recommendedName>
        <fullName evidence="5">Cytochrome b5 heme-binding domain-containing protein</fullName>
    </recommendedName>
</protein>
<dbReference type="GO" id="GO:0020037">
    <property type="term" value="F:heme binding"/>
    <property type="evidence" value="ECO:0007669"/>
    <property type="project" value="InterPro"/>
</dbReference>
<dbReference type="InParanoid" id="A0A1X7UPI3"/>
<feature type="transmembrane region" description="Helical" evidence="4">
    <location>
        <begin position="292"/>
        <end position="312"/>
    </location>
</feature>
<dbReference type="InterPro" id="IPR005804">
    <property type="entry name" value="FA_desaturase_dom"/>
</dbReference>
<dbReference type="InterPro" id="IPR036400">
    <property type="entry name" value="Cyt_B5-like_heme/steroid_sf"/>
</dbReference>
<feature type="transmembrane region" description="Helical" evidence="4">
    <location>
        <begin position="152"/>
        <end position="176"/>
    </location>
</feature>
<dbReference type="eggNOG" id="KOG4232">
    <property type="taxonomic scope" value="Eukaryota"/>
</dbReference>
<evidence type="ECO:0000313" key="7">
    <source>
        <dbReference type="Proteomes" id="UP000007879"/>
    </source>
</evidence>
<feature type="transmembrane region" description="Helical" evidence="4">
    <location>
        <begin position="129"/>
        <end position="146"/>
    </location>
</feature>
<proteinExistence type="predicted"/>
<dbReference type="Gene3D" id="3.10.120.10">
    <property type="entry name" value="Cytochrome b5-like heme/steroid binding domain"/>
    <property type="match status" value="1"/>
</dbReference>
<keyword evidence="1" id="KW-0349">Heme</keyword>
<dbReference type="OrthoDB" id="260519at2759"/>
<feature type="transmembrane region" description="Helical" evidence="4">
    <location>
        <begin position="318"/>
        <end position="339"/>
    </location>
</feature>
<dbReference type="GO" id="GO:0016020">
    <property type="term" value="C:membrane"/>
    <property type="evidence" value="ECO:0007669"/>
    <property type="project" value="TreeGrafter"/>
</dbReference>
<evidence type="ECO:0000313" key="6">
    <source>
        <dbReference type="EnsemblMetazoa" id="Aqu2.1.29322_001"/>
    </source>
</evidence>
<reference evidence="6" key="2">
    <citation type="submission" date="2017-05" db="UniProtKB">
        <authorList>
            <consortium name="EnsemblMetazoa"/>
        </authorList>
    </citation>
    <scope>IDENTIFICATION</scope>
</reference>
<evidence type="ECO:0000256" key="4">
    <source>
        <dbReference type="SAM" id="Phobius"/>
    </source>
</evidence>
<keyword evidence="3" id="KW-0408">Iron</keyword>
<dbReference type="Pfam" id="PF00173">
    <property type="entry name" value="Cyt-b5"/>
    <property type="match status" value="1"/>
</dbReference>
<sequence length="456" mass="53986">MASQENQEMQSNKRQFTWKELSQLNKRHNAHVAYKGKVYDVSSFVPNHPGGVDQIMMASSHDITNIFELYHKPETVNHILEKYYVGDLIDNEMPVYSNEDSDFFLTLQKRVRDYMKSQKLDPKFDPRMFFVYFIFTFLIWTCWYIMMRLSSFLLLSSVFAIGWGVSSGVSALTLGHDSSHYAITHKPWVWKALKFVTGLNIGFCLYTWSYQHIYGHHKFTNVEGSDPDIVTTKNVHSIWRIKKQQPWISRYLYQHIYMPFVFSLLTIKIKLQDFHTMYILKKGPVRMNPPTPMIWAEFFFVKTFHVFMLYYVPLYYMTWSRMLLLNLIYELSFGFYLAFLTQITHVNTKVIWPDPDEAKKVYTHKTWAELQVLTTTDYATDGWLWTIMSGSLNHQIAHHLFPGVIQSHYRHITPIVRQTCKDFGIQYNYEEGLSGTVYSHFKYLLNMGRGVETMEE</sequence>
<dbReference type="STRING" id="400682.A0A1X7UPI3"/>
<dbReference type="Proteomes" id="UP000007879">
    <property type="component" value="Unassembled WGS sequence"/>
</dbReference>
<evidence type="ECO:0000259" key="5">
    <source>
        <dbReference type="PROSITE" id="PS50255"/>
    </source>
</evidence>
<dbReference type="FunFam" id="3.10.120.10:FF:000007">
    <property type="entry name" value="Sulfite oxidase, mitochondrial"/>
    <property type="match status" value="1"/>
</dbReference>